<name>A0A383F5K4_9ZZZZ</name>
<evidence type="ECO:0000313" key="1">
    <source>
        <dbReference type="EMBL" id="SVE64387.1"/>
    </source>
</evidence>
<sequence>VERDRDKLAKILKVSQLLARPRG</sequence>
<dbReference type="EMBL" id="UINC01231728">
    <property type="protein sequence ID" value="SVE64387.1"/>
    <property type="molecule type" value="Genomic_DNA"/>
</dbReference>
<feature type="non-terminal residue" evidence="1">
    <location>
        <position position="23"/>
    </location>
</feature>
<feature type="non-terminal residue" evidence="1">
    <location>
        <position position="1"/>
    </location>
</feature>
<dbReference type="AlphaFoldDB" id="A0A383F5K4"/>
<gene>
    <name evidence="1" type="ORF">METZ01_LOCUS517241</name>
</gene>
<accession>A0A383F5K4</accession>
<protein>
    <submittedName>
        <fullName evidence="1">Uncharacterized protein</fullName>
    </submittedName>
</protein>
<reference evidence="1" key="1">
    <citation type="submission" date="2018-05" db="EMBL/GenBank/DDBJ databases">
        <authorList>
            <person name="Lanie J.A."/>
            <person name="Ng W.-L."/>
            <person name="Kazmierczak K.M."/>
            <person name="Andrzejewski T.M."/>
            <person name="Davidsen T.M."/>
            <person name="Wayne K.J."/>
            <person name="Tettelin H."/>
            <person name="Glass J.I."/>
            <person name="Rusch D."/>
            <person name="Podicherti R."/>
            <person name="Tsui H.-C.T."/>
            <person name="Winkler M.E."/>
        </authorList>
    </citation>
    <scope>NUCLEOTIDE SEQUENCE</scope>
</reference>
<proteinExistence type="predicted"/>
<organism evidence="1">
    <name type="scientific">marine metagenome</name>
    <dbReference type="NCBI Taxonomy" id="408172"/>
    <lineage>
        <taxon>unclassified sequences</taxon>
        <taxon>metagenomes</taxon>
        <taxon>ecological metagenomes</taxon>
    </lineage>
</organism>